<protein>
    <submittedName>
        <fullName evidence="1">Uncharacterized protein</fullName>
    </submittedName>
</protein>
<keyword evidence="2" id="KW-1185">Reference proteome</keyword>
<sequence length="39" mass="4480">DYAFRFFSTRYAHDVLTWGGASKDLYQDLWLLPDTAPAA</sequence>
<name>A0A6A0A2M3_HAELA</name>
<proteinExistence type="predicted"/>
<reference evidence="1 2" key="1">
    <citation type="submission" date="2020-02" db="EMBL/GenBank/DDBJ databases">
        <title>Draft genome sequence of Haematococcus lacustris strain NIES-144.</title>
        <authorList>
            <person name="Morimoto D."/>
            <person name="Nakagawa S."/>
            <person name="Yoshida T."/>
            <person name="Sawayama S."/>
        </authorList>
    </citation>
    <scope>NUCLEOTIDE SEQUENCE [LARGE SCALE GENOMIC DNA]</scope>
    <source>
        <strain evidence="1 2">NIES-144</strain>
    </source>
</reference>
<dbReference type="EMBL" id="BLLF01002336">
    <property type="protein sequence ID" value="GFH23692.1"/>
    <property type="molecule type" value="Genomic_DNA"/>
</dbReference>
<feature type="non-terminal residue" evidence="1">
    <location>
        <position position="1"/>
    </location>
</feature>
<comment type="caution">
    <text evidence="1">The sequence shown here is derived from an EMBL/GenBank/DDBJ whole genome shotgun (WGS) entry which is preliminary data.</text>
</comment>
<dbReference type="AlphaFoldDB" id="A0A6A0A2M3"/>
<dbReference type="Proteomes" id="UP000485058">
    <property type="component" value="Unassembled WGS sequence"/>
</dbReference>
<evidence type="ECO:0000313" key="1">
    <source>
        <dbReference type="EMBL" id="GFH23692.1"/>
    </source>
</evidence>
<accession>A0A6A0A2M3</accession>
<gene>
    <name evidence="1" type="ORF">HaLaN_21346</name>
</gene>
<evidence type="ECO:0000313" key="2">
    <source>
        <dbReference type="Proteomes" id="UP000485058"/>
    </source>
</evidence>
<organism evidence="1 2">
    <name type="scientific">Haematococcus lacustris</name>
    <name type="common">Green alga</name>
    <name type="synonym">Haematococcus pluvialis</name>
    <dbReference type="NCBI Taxonomy" id="44745"/>
    <lineage>
        <taxon>Eukaryota</taxon>
        <taxon>Viridiplantae</taxon>
        <taxon>Chlorophyta</taxon>
        <taxon>core chlorophytes</taxon>
        <taxon>Chlorophyceae</taxon>
        <taxon>CS clade</taxon>
        <taxon>Chlamydomonadales</taxon>
        <taxon>Haematococcaceae</taxon>
        <taxon>Haematococcus</taxon>
    </lineage>
</organism>